<feature type="domain" description="2TM" evidence="2">
    <location>
        <begin position="15"/>
        <end position="63"/>
    </location>
</feature>
<feature type="transmembrane region" description="Helical" evidence="1">
    <location>
        <begin position="45"/>
        <end position="67"/>
    </location>
</feature>
<evidence type="ECO:0000256" key="1">
    <source>
        <dbReference type="SAM" id="Phobius"/>
    </source>
</evidence>
<evidence type="ECO:0000259" key="2">
    <source>
        <dbReference type="Pfam" id="PF13239"/>
    </source>
</evidence>
<keyword evidence="1" id="KW-1133">Transmembrane helix</keyword>
<proteinExistence type="predicted"/>
<evidence type="ECO:0000313" key="4">
    <source>
        <dbReference type="Proteomes" id="UP000712080"/>
    </source>
</evidence>
<feature type="transmembrane region" description="Helical" evidence="1">
    <location>
        <begin position="20"/>
        <end position="39"/>
    </location>
</feature>
<reference evidence="3" key="1">
    <citation type="submission" date="2020-02" db="EMBL/GenBank/DDBJ databases">
        <title>Flavobacterium sp. genome.</title>
        <authorList>
            <person name="Jung H.S."/>
            <person name="Baek J.H."/>
            <person name="Jeon C.O."/>
        </authorList>
    </citation>
    <scope>NUCLEOTIDE SEQUENCE</scope>
    <source>
        <strain evidence="3">SE-s28</strain>
    </source>
</reference>
<dbReference type="RefSeq" id="WP_169526398.1">
    <property type="nucleotide sequence ID" value="NZ_JAAMPU010000100.1"/>
</dbReference>
<organism evidence="3 4">
    <name type="scientific">Flavobacterium silvaticum</name>
    <dbReference type="NCBI Taxonomy" id="1852020"/>
    <lineage>
        <taxon>Bacteria</taxon>
        <taxon>Pseudomonadati</taxon>
        <taxon>Bacteroidota</taxon>
        <taxon>Flavobacteriia</taxon>
        <taxon>Flavobacteriales</taxon>
        <taxon>Flavobacteriaceae</taxon>
        <taxon>Flavobacterium</taxon>
    </lineage>
</organism>
<accession>A0A972FRY3</accession>
<keyword evidence="4" id="KW-1185">Reference proteome</keyword>
<keyword evidence="1" id="KW-0812">Transmembrane</keyword>
<keyword evidence="1" id="KW-0472">Membrane</keyword>
<protein>
    <submittedName>
        <fullName evidence="3">2TM domain-containing protein</fullName>
    </submittedName>
</protein>
<dbReference type="EMBL" id="JAAMPU010000100">
    <property type="protein sequence ID" value="NMH27398.1"/>
    <property type="molecule type" value="Genomic_DNA"/>
</dbReference>
<gene>
    <name evidence="3" type="ORF">G6047_05080</name>
</gene>
<name>A0A972FRY3_9FLAO</name>
<dbReference type="InterPro" id="IPR025698">
    <property type="entry name" value="2TM_dom"/>
</dbReference>
<sequence length="73" mass="8652">MTHATRSNAVHFNPKKAFRIHLLVILLTTPFIWIIWHLTEKSYPWPIWPTLGWTLGIIFHYLGITVFKKNPNN</sequence>
<comment type="caution">
    <text evidence="3">The sequence shown here is derived from an EMBL/GenBank/DDBJ whole genome shotgun (WGS) entry which is preliminary data.</text>
</comment>
<evidence type="ECO:0000313" key="3">
    <source>
        <dbReference type="EMBL" id="NMH27398.1"/>
    </source>
</evidence>
<dbReference type="Proteomes" id="UP000712080">
    <property type="component" value="Unassembled WGS sequence"/>
</dbReference>
<dbReference type="Pfam" id="PF13239">
    <property type="entry name" value="2TM"/>
    <property type="match status" value="1"/>
</dbReference>
<dbReference type="AlphaFoldDB" id="A0A972FRY3"/>